<organism evidence="3 4">
    <name type="scientific">Podospora aff. communis PSN243</name>
    <dbReference type="NCBI Taxonomy" id="3040156"/>
    <lineage>
        <taxon>Eukaryota</taxon>
        <taxon>Fungi</taxon>
        <taxon>Dikarya</taxon>
        <taxon>Ascomycota</taxon>
        <taxon>Pezizomycotina</taxon>
        <taxon>Sordariomycetes</taxon>
        <taxon>Sordariomycetidae</taxon>
        <taxon>Sordariales</taxon>
        <taxon>Podosporaceae</taxon>
        <taxon>Podospora</taxon>
    </lineage>
</organism>
<dbReference type="InterPro" id="IPR052557">
    <property type="entry name" value="CAP/Cytokinesis_protein"/>
</dbReference>
<keyword evidence="4" id="KW-1185">Reference proteome</keyword>
<evidence type="ECO:0000256" key="1">
    <source>
        <dbReference type="SAM" id="MobiDB-lite"/>
    </source>
</evidence>
<name>A0AAV9H0T3_9PEZI</name>
<evidence type="ECO:0000313" key="3">
    <source>
        <dbReference type="EMBL" id="KAK4454388.1"/>
    </source>
</evidence>
<dbReference type="SMART" id="SM00460">
    <property type="entry name" value="TGc"/>
    <property type="match status" value="1"/>
</dbReference>
<feature type="domain" description="Transglutaminase-like" evidence="2">
    <location>
        <begin position="382"/>
        <end position="456"/>
    </location>
</feature>
<accession>A0AAV9H0T3</accession>
<feature type="region of interest" description="Disordered" evidence="1">
    <location>
        <begin position="282"/>
        <end position="301"/>
    </location>
</feature>
<dbReference type="PANTHER" id="PTHR46333">
    <property type="entry name" value="CYTOKINESIS PROTEIN 3"/>
    <property type="match status" value="1"/>
</dbReference>
<sequence length="654" mass="70538">MVEVEEPQFSTLAERIAALNKQKNFQAPPSTAGKRAPPPPPPVRTATESVITTSSAQRSPAIPPRPTRAVTDDAATSATPPLPRRKTEDASLSIGNGKRGMAPPPPAPSRGAAPPLPSRNPQQKPMTPAPELPSRRPSAQTLGGRRGSSSSDASHISAMSALSLNSTSDSQGAGGRRLPPTLDQAQLPPLPPTRRETEAAKKAAEEQAIARTPVLPPRRPGQSPAAAQPEERSPALPARRLPPPPSNVPSRPSGFGFGSGRGPAPPPVPLSSRPTLEQIDKVASRGAASQTAPGPCSDPPSQEEPCLVCRDFSGPDNIAAVFPIARLPRQDVVGYLAHVLCDPFPSHTDKARAIFTWCHHNIRYDVESFFGNCVRHITAEEGIFEGKAVCGGYATIYEAIARRAGLECVMVTGHGKGYGYTPLKPGERCPPPDPTGHAWNAVKIDGGKWKLIDSCWGAGHLEGTRNYKQAFSPKEFVISNIDFGKTHFPADTRHFFREDGRILSWEEYFIGGTDGEPAKTFGVMSEEGLNEYGFTPRDMRIPVYSGKVVQFRFSKICPHWTPEKNGKGKQMLFLLKIHGVDGRKEDLLALDYDGFWFSADVQARDLGCPGQKISLFGVETMDGRDARGVSKAVWLSKKGKVGFSFTGVCEWELV</sequence>
<feature type="compositionally biased region" description="Low complexity" evidence="1">
    <location>
        <begin position="148"/>
        <end position="161"/>
    </location>
</feature>
<proteinExistence type="predicted"/>
<dbReference type="Proteomes" id="UP001321760">
    <property type="component" value="Unassembled WGS sequence"/>
</dbReference>
<dbReference type="AlphaFoldDB" id="A0AAV9H0T3"/>
<dbReference type="Pfam" id="PF01841">
    <property type="entry name" value="Transglut_core"/>
    <property type="match status" value="1"/>
</dbReference>
<feature type="compositionally biased region" description="Polar residues" evidence="1">
    <location>
        <begin position="46"/>
        <end position="58"/>
    </location>
</feature>
<dbReference type="SUPFAM" id="SSF54001">
    <property type="entry name" value="Cysteine proteinases"/>
    <property type="match status" value="1"/>
</dbReference>
<comment type="caution">
    <text evidence="3">The sequence shown here is derived from an EMBL/GenBank/DDBJ whole genome shotgun (WGS) entry which is preliminary data.</text>
</comment>
<gene>
    <name evidence="3" type="ORF">QBC34DRAFT_393279</name>
</gene>
<dbReference type="InterPro" id="IPR002931">
    <property type="entry name" value="Transglutaminase-like"/>
</dbReference>
<feature type="compositionally biased region" description="Polar residues" evidence="1">
    <location>
        <begin position="162"/>
        <end position="171"/>
    </location>
</feature>
<dbReference type="EMBL" id="MU865917">
    <property type="protein sequence ID" value="KAK4454388.1"/>
    <property type="molecule type" value="Genomic_DNA"/>
</dbReference>
<evidence type="ECO:0000313" key="4">
    <source>
        <dbReference type="Proteomes" id="UP001321760"/>
    </source>
</evidence>
<reference evidence="3" key="2">
    <citation type="submission" date="2023-05" db="EMBL/GenBank/DDBJ databases">
        <authorList>
            <consortium name="Lawrence Berkeley National Laboratory"/>
            <person name="Steindorff A."/>
            <person name="Hensen N."/>
            <person name="Bonometti L."/>
            <person name="Westerberg I."/>
            <person name="Brannstrom I.O."/>
            <person name="Guillou S."/>
            <person name="Cros-Aarteil S."/>
            <person name="Calhoun S."/>
            <person name="Haridas S."/>
            <person name="Kuo A."/>
            <person name="Mondo S."/>
            <person name="Pangilinan J."/>
            <person name="Riley R."/>
            <person name="Labutti K."/>
            <person name="Andreopoulos B."/>
            <person name="Lipzen A."/>
            <person name="Chen C."/>
            <person name="Yanf M."/>
            <person name="Daum C."/>
            <person name="Ng V."/>
            <person name="Clum A."/>
            <person name="Ohm R."/>
            <person name="Martin F."/>
            <person name="Silar P."/>
            <person name="Natvig D."/>
            <person name="Lalanne C."/>
            <person name="Gautier V."/>
            <person name="Ament-Velasquez S.L."/>
            <person name="Kruys A."/>
            <person name="Hutchinson M.I."/>
            <person name="Powell A.J."/>
            <person name="Barry K."/>
            <person name="Miller A.N."/>
            <person name="Grigoriev I.V."/>
            <person name="Debuchy R."/>
            <person name="Gladieux P."/>
            <person name="Thoren M.H."/>
            <person name="Johannesson H."/>
        </authorList>
    </citation>
    <scope>NUCLEOTIDE SEQUENCE</scope>
    <source>
        <strain evidence="3">PSN243</strain>
    </source>
</reference>
<reference evidence="3" key="1">
    <citation type="journal article" date="2023" name="Mol. Phylogenet. Evol.">
        <title>Genome-scale phylogeny and comparative genomics of the fungal order Sordariales.</title>
        <authorList>
            <person name="Hensen N."/>
            <person name="Bonometti L."/>
            <person name="Westerberg I."/>
            <person name="Brannstrom I.O."/>
            <person name="Guillou S."/>
            <person name="Cros-Aarteil S."/>
            <person name="Calhoun S."/>
            <person name="Haridas S."/>
            <person name="Kuo A."/>
            <person name="Mondo S."/>
            <person name="Pangilinan J."/>
            <person name="Riley R."/>
            <person name="LaButti K."/>
            <person name="Andreopoulos B."/>
            <person name="Lipzen A."/>
            <person name="Chen C."/>
            <person name="Yan M."/>
            <person name="Daum C."/>
            <person name="Ng V."/>
            <person name="Clum A."/>
            <person name="Steindorff A."/>
            <person name="Ohm R.A."/>
            <person name="Martin F."/>
            <person name="Silar P."/>
            <person name="Natvig D.O."/>
            <person name="Lalanne C."/>
            <person name="Gautier V."/>
            <person name="Ament-Velasquez S.L."/>
            <person name="Kruys A."/>
            <person name="Hutchinson M.I."/>
            <person name="Powell A.J."/>
            <person name="Barry K."/>
            <person name="Miller A.N."/>
            <person name="Grigoriev I.V."/>
            <person name="Debuchy R."/>
            <person name="Gladieux P."/>
            <person name="Hiltunen Thoren M."/>
            <person name="Johannesson H."/>
        </authorList>
    </citation>
    <scope>NUCLEOTIDE SEQUENCE</scope>
    <source>
        <strain evidence="3">PSN243</strain>
    </source>
</reference>
<dbReference type="InterPro" id="IPR038765">
    <property type="entry name" value="Papain-like_cys_pep_sf"/>
</dbReference>
<dbReference type="Gene3D" id="3.10.620.30">
    <property type="match status" value="1"/>
</dbReference>
<dbReference type="PANTHER" id="PTHR46333:SF5">
    <property type="entry name" value="TRANSGLUTAMINASE-LIKE DOMAIN-CONTAINING PROTEIN"/>
    <property type="match status" value="1"/>
</dbReference>
<evidence type="ECO:0000259" key="2">
    <source>
        <dbReference type="SMART" id="SM00460"/>
    </source>
</evidence>
<feature type="compositionally biased region" description="Basic and acidic residues" evidence="1">
    <location>
        <begin position="193"/>
        <end position="205"/>
    </location>
</feature>
<feature type="region of interest" description="Disordered" evidence="1">
    <location>
        <begin position="20"/>
        <end position="273"/>
    </location>
</feature>
<protein>
    <recommendedName>
        <fullName evidence="2">Transglutaminase-like domain-containing protein</fullName>
    </recommendedName>
</protein>
<feature type="compositionally biased region" description="Pro residues" evidence="1">
    <location>
        <begin position="102"/>
        <end position="118"/>
    </location>
</feature>
<dbReference type="GO" id="GO:0005737">
    <property type="term" value="C:cytoplasm"/>
    <property type="evidence" value="ECO:0007669"/>
    <property type="project" value="TreeGrafter"/>
</dbReference>